<dbReference type="InterPro" id="IPR040919">
    <property type="entry name" value="Asparaginase_C"/>
</dbReference>
<evidence type="ECO:0000256" key="5">
    <source>
        <dbReference type="PIRSR" id="PIRSR001220-2"/>
    </source>
</evidence>
<organism evidence="10 11">
    <name type="scientific">Hahella chejuensis (strain KCTC 2396)</name>
    <dbReference type="NCBI Taxonomy" id="349521"/>
    <lineage>
        <taxon>Bacteria</taxon>
        <taxon>Pseudomonadati</taxon>
        <taxon>Pseudomonadota</taxon>
        <taxon>Gammaproteobacteria</taxon>
        <taxon>Oceanospirillales</taxon>
        <taxon>Hahellaceae</taxon>
        <taxon>Hahella</taxon>
    </lineage>
</organism>
<comment type="similarity">
    <text evidence="1">Belongs to the asparaginase 1 family.</text>
</comment>
<feature type="active site" description="O-isoaspartyl threonine intermediate" evidence="4">
    <location>
        <position position="13"/>
    </location>
</feature>
<dbReference type="Pfam" id="PF17763">
    <property type="entry name" value="Asparaginase_C"/>
    <property type="match status" value="1"/>
</dbReference>
<dbReference type="PRINTS" id="PR00139">
    <property type="entry name" value="ASNGLNASE"/>
</dbReference>
<dbReference type="InterPro" id="IPR027473">
    <property type="entry name" value="L-asparaginase_C"/>
</dbReference>
<dbReference type="InterPro" id="IPR037152">
    <property type="entry name" value="L-asparaginase_N_sf"/>
</dbReference>
<evidence type="ECO:0000259" key="8">
    <source>
        <dbReference type="Pfam" id="PF00710"/>
    </source>
</evidence>
<dbReference type="NCBIfam" id="NF006998">
    <property type="entry name" value="PRK09461.1"/>
    <property type="match status" value="1"/>
</dbReference>
<dbReference type="InterPro" id="IPR027474">
    <property type="entry name" value="L-asparaginase_N"/>
</dbReference>
<feature type="active site" evidence="6">
    <location>
        <position position="13"/>
    </location>
</feature>
<evidence type="ECO:0000256" key="4">
    <source>
        <dbReference type="PIRSR" id="PIRSR001220-1"/>
    </source>
</evidence>
<accession>Q2S7U3</accession>
<dbReference type="Gene3D" id="3.40.50.1170">
    <property type="entry name" value="L-asparaginase, N-terminal domain"/>
    <property type="match status" value="1"/>
</dbReference>
<dbReference type="EC" id="3.5.1.1" evidence="2"/>
<dbReference type="EMBL" id="CP000155">
    <property type="protein sequence ID" value="ABC33281.1"/>
    <property type="molecule type" value="Genomic_DNA"/>
</dbReference>
<dbReference type="PIRSF" id="PIRSF001220">
    <property type="entry name" value="L-ASNase_gatD"/>
    <property type="match status" value="1"/>
</dbReference>
<feature type="binding site" evidence="5">
    <location>
        <begin position="90"/>
        <end position="91"/>
    </location>
    <ligand>
        <name>substrate</name>
    </ligand>
</feature>
<dbReference type="AlphaFoldDB" id="Q2S7U3"/>
<gene>
    <name evidence="10" type="ordered locus">HCH_06648</name>
</gene>
<feature type="binding site" evidence="5">
    <location>
        <position position="59"/>
    </location>
    <ligand>
        <name>substrate</name>
    </ligand>
</feature>
<keyword evidence="3" id="KW-0378">Hydrolase</keyword>
<feature type="domain" description="Asparaginase/glutaminase C-terminal" evidence="9">
    <location>
        <begin position="211"/>
        <end position="326"/>
    </location>
</feature>
<keyword evidence="10" id="KW-0808">Transferase</keyword>
<dbReference type="SMART" id="SM00870">
    <property type="entry name" value="Asparaginase"/>
    <property type="match status" value="1"/>
</dbReference>
<dbReference type="PANTHER" id="PTHR11707">
    <property type="entry name" value="L-ASPARAGINASE"/>
    <property type="match status" value="1"/>
</dbReference>
<dbReference type="InterPro" id="IPR006034">
    <property type="entry name" value="Asparaginase/glutaminase-like"/>
</dbReference>
<name>Q2S7U3_HAHCH</name>
<evidence type="ECO:0000313" key="10">
    <source>
        <dbReference type="EMBL" id="ABC33281.1"/>
    </source>
</evidence>
<dbReference type="InterPro" id="IPR020827">
    <property type="entry name" value="Asparaginase/glutaminase_AS1"/>
</dbReference>
<dbReference type="PANTHER" id="PTHR11707:SF28">
    <property type="entry name" value="60 KDA LYSOPHOSPHOLIPASE"/>
    <property type="match status" value="1"/>
</dbReference>
<evidence type="ECO:0000256" key="3">
    <source>
        <dbReference type="ARBA" id="ARBA00022801"/>
    </source>
</evidence>
<dbReference type="FunFam" id="3.40.50.40:FF:000001">
    <property type="entry name" value="L-asparaginase 1"/>
    <property type="match status" value="1"/>
</dbReference>
<proteinExistence type="inferred from homology"/>
<dbReference type="GO" id="GO:0009066">
    <property type="term" value="P:aspartate family amino acid metabolic process"/>
    <property type="evidence" value="ECO:0007669"/>
    <property type="project" value="UniProtKB-ARBA"/>
</dbReference>
<evidence type="ECO:0000313" key="11">
    <source>
        <dbReference type="Proteomes" id="UP000000238"/>
    </source>
</evidence>
<dbReference type="InterPro" id="IPR041725">
    <property type="entry name" value="L-asparaginase_I"/>
</dbReference>
<dbReference type="KEGG" id="hch:HCH_06648"/>
<dbReference type="PIRSF" id="PIRSF500176">
    <property type="entry name" value="L_ASNase"/>
    <property type="match status" value="1"/>
</dbReference>
<dbReference type="PROSITE" id="PS00144">
    <property type="entry name" value="ASN_GLN_ASE_1"/>
    <property type="match status" value="1"/>
</dbReference>
<dbReference type="InterPro" id="IPR027475">
    <property type="entry name" value="Asparaginase/glutaminase_AS2"/>
</dbReference>
<dbReference type="NCBIfam" id="TIGR00519">
    <property type="entry name" value="asnASE_I"/>
    <property type="match status" value="1"/>
</dbReference>
<dbReference type="InterPro" id="IPR036152">
    <property type="entry name" value="Asp/glu_Ase-like_sf"/>
</dbReference>
<evidence type="ECO:0000256" key="6">
    <source>
        <dbReference type="PROSITE-ProRule" id="PRU10099"/>
    </source>
</evidence>
<keyword evidence="11" id="KW-1185">Reference proteome</keyword>
<feature type="active site" evidence="7">
    <location>
        <position position="90"/>
    </location>
</feature>
<dbReference type="STRING" id="349521.HCH_06648"/>
<evidence type="ECO:0000256" key="2">
    <source>
        <dbReference type="ARBA" id="ARBA00012920"/>
    </source>
</evidence>
<dbReference type="eggNOG" id="COG0252">
    <property type="taxonomic scope" value="Bacteria"/>
</dbReference>
<dbReference type="CDD" id="cd08963">
    <property type="entry name" value="L-asparaginase_I"/>
    <property type="match status" value="1"/>
</dbReference>
<dbReference type="InterPro" id="IPR006033">
    <property type="entry name" value="AsnA_fam"/>
</dbReference>
<sequence>MSKRIFIIYTGGTIGMVRSPQGYVAVSGLQKLIDEKIPPRLSMDMPDYDLFEYPDPIDSSNIRPPEWARIAKDISDRYDDYDGFVVLHGTDTMAYTASALSFLLRDLTKPVIVTGSQIPLSELRNDAQTNLVTAIELASSYNIPEVCLYFNGVLLRGNRSSKLLATGFEAFASPNYPHLADVGIYIELNQHALLPVPDKIHFELPDYNFAQVRVLSLYPGIEAEVIEAMTQTPCRALILRTYGVGNGPSLDKPFLKALEQAHRRGVVLTSLTQCTSGSVNLGSYAAGSELAKTGLLGGGDMTVEAAFAKLHHLCALGLSSDEIRRAISKPRAGEITTKKSI</sequence>
<dbReference type="PROSITE" id="PS51732">
    <property type="entry name" value="ASN_GLN_ASE_3"/>
    <property type="match status" value="1"/>
</dbReference>
<dbReference type="OrthoDB" id="9788068at2"/>
<evidence type="ECO:0000256" key="7">
    <source>
        <dbReference type="PROSITE-ProRule" id="PRU10100"/>
    </source>
</evidence>
<dbReference type="HOGENOM" id="CLU_019134_2_3_6"/>
<dbReference type="GO" id="GO:0004067">
    <property type="term" value="F:asparaginase activity"/>
    <property type="evidence" value="ECO:0007669"/>
    <property type="project" value="UniProtKB-UniRule"/>
</dbReference>
<dbReference type="RefSeq" id="WP_011400333.1">
    <property type="nucleotide sequence ID" value="NC_007645.1"/>
</dbReference>
<dbReference type="SFLD" id="SFLDS00057">
    <property type="entry name" value="Glutaminase/Asparaginase"/>
    <property type="match status" value="1"/>
</dbReference>
<dbReference type="Gene3D" id="3.40.50.40">
    <property type="match status" value="1"/>
</dbReference>
<feature type="domain" description="L-asparaginase N-terminal" evidence="8">
    <location>
        <begin position="4"/>
        <end position="191"/>
    </location>
</feature>
<dbReference type="Pfam" id="PF00710">
    <property type="entry name" value="Asparaginase"/>
    <property type="match status" value="1"/>
</dbReference>
<dbReference type="PROSITE" id="PS00917">
    <property type="entry name" value="ASN_GLN_ASE_2"/>
    <property type="match status" value="1"/>
</dbReference>
<dbReference type="FunFam" id="3.40.50.1170:FF:000001">
    <property type="entry name" value="L-asparaginase 2"/>
    <property type="match status" value="1"/>
</dbReference>
<dbReference type="Proteomes" id="UP000000238">
    <property type="component" value="Chromosome"/>
</dbReference>
<evidence type="ECO:0000256" key="1">
    <source>
        <dbReference type="ARBA" id="ARBA00010518"/>
    </source>
</evidence>
<reference evidence="10 11" key="1">
    <citation type="journal article" date="2005" name="Nucleic Acids Res.">
        <title>Genomic blueprint of Hahella chejuensis, a marine microbe producing an algicidal agent.</title>
        <authorList>
            <person name="Jeong H."/>
            <person name="Yim J.H."/>
            <person name="Lee C."/>
            <person name="Choi S.-H."/>
            <person name="Park Y.K."/>
            <person name="Yoon S.H."/>
            <person name="Hur C.-G."/>
            <person name="Kang H.-Y."/>
            <person name="Kim D."/>
            <person name="Lee H.H."/>
            <person name="Park K.H."/>
            <person name="Park S.-H."/>
            <person name="Park H.-S."/>
            <person name="Lee H.K."/>
            <person name="Oh T.K."/>
            <person name="Kim J.F."/>
        </authorList>
    </citation>
    <scope>NUCLEOTIDE SEQUENCE [LARGE SCALE GENOMIC DNA]</scope>
    <source>
        <strain evidence="10 11">KCTC 2396</strain>
    </source>
</reference>
<protein>
    <recommendedName>
        <fullName evidence="2">asparaginase</fullName>
        <ecNumber evidence="2">3.5.1.1</ecNumber>
    </recommendedName>
</protein>
<evidence type="ECO:0000259" key="9">
    <source>
        <dbReference type="Pfam" id="PF17763"/>
    </source>
</evidence>
<dbReference type="GO" id="GO:0005829">
    <property type="term" value="C:cytosol"/>
    <property type="evidence" value="ECO:0007669"/>
    <property type="project" value="TreeGrafter"/>
</dbReference>
<dbReference type="SUPFAM" id="SSF53774">
    <property type="entry name" value="Glutaminase/Asparaginase"/>
    <property type="match status" value="1"/>
</dbReference>
<dbReference type="GO" id="GO:0016740">
    <property type="term" value="F:transferase activity"/>
    <property type="evidence" value="ECO:0007669"/>
    <property type="project" value="UniProtKB-KW"/>
</dbReference>